<feature type="compositionally biased region" description="Polar residues" evidence="1">
    <location>
        <begin position="316"/>
        <end position="327"/>
    </location>
</feature>
<dbReference type="AlphaFoldDB" id="A0A1I8EM41"/>
<name>A0A1I8EM41_WUCBA</name>
<feature type="transmembrane region" description="Helical" evidence="2">
    <location>
        <begin position="237"/>
        <end position="262"/>
    </location>
</feature>
<reference evidence="3" key="1">
    <citation type="submission" date="2016-11" db="UniProtKB">
        <authorList>
            <consortium name="WormBaseParasite"/>
        </authorList>
    </citation>
    <scope>IDENTIFICATION</scope>
    <source>
        <strain evidence="3">pt0022</strain>
    </source>
</reference>
<evidence type="ECO:0000256" key="2">
    <source>
        <dbReference type="SAM" id="Phobius"/>
    </source>
</evidence>
<keyword evidence="2" id="KW-1133">Transmembrane helix</keyword>
<organism evidence="3">
    <name type="scientific">Wuchereria bancrofti</name>
    <dbReference type="NCBI Taxonomy" id="6293"/>
    <lineage>
        <taxon>Eukaryota</taxon>
        <taxon>Metazoa</taxon>
        <taxon>Ecdysozoa</taxon>
        <taxon>Nematoda</taxon>
        <taxon>Chromadorea</taxon>
        <taxon>Rhabditida</taxon>
        <taxon>Spirurina</taxon>
        <taxon>Spiruromorpha</taxon>
        <taxon>Filarioidea</taxon>
        <taxon>Onchocercidae</taxon>
        <taxon>Wuchereria</taxon>
    </lineage>
</organism>
<evidence type="ECO:0000313" key="3">
    <source>
        <dbReference type="WBParaSite" id="maker-PairedContig_310-snap-gene-1.21-mRNA-1"/>
    </source>
</evidence>
<protein>
    <submittedName>
        <fullName evidence="3">Uncharacterized protein</fullName>
    </submittedName>
</protein>
<keyword evidence="2" id="KW-0472">Membrane</keyword>
<feature type="region of interest" description="Disordered" evidence="1">
    <location>
        <begin position="305"/>
        <end position="331"/>
    </location>
</feature>
<accession>A0A1I8EM41</accession>
<sequence length="435" mass="50056">MNISMKKGCIVFAKCVVVSDQRKQQSGEQSNKTADEKIRKESTIWVTVTTPCYYCNHHHLYNHYEDQYQIIASKKFEYFLHVVITLNAEDKKLVENTVDEQKRWREVIIEAMEVQQAKHYKHSLNLHHNENNNNESVDVQVCYPLEQARYLKHIAQLEHVRRHLLCFTMMSQFLQSNLHGNFIKLAEAETCPSKVFLLQIVVSDLSLLSLPRISARLRIPVESITTLLLIADEKSQWWIVAVVIGIAASIIATGWLCLFVYYNSCGRPYTTTAEKPLIQTIFLKDKFIQTAENDNGSMYFEVQPQNTESNEKKSLKTSSSENGSLSRVQKDMEDTSIKDIISETTVVTTSTNTHKQCITDQQQFDYPISIITRPKRRDDLRVHKLESRGNISVPTLKEICVEGKLHPHPIPPTTSGILEVRNLTQQIYRNPMSCL</sequence>
<proteinExistence type="predicted"/>
<evidence type="ECO:0000256" key="1">
    <source>
        <dbReference type="SAM" id="MobiDB-lite"/>
    </source>
</evidence>
<dbReference type="WBParaSite" id="maker-PairedContig_310-snap-gene-1.21-mRNA-1">
    <property type="protein sequence ID" value="maker-PairedContig_310-snap-gene-1.21-mRNA-1"/>
    <property type="gene ID" value="maker-PairedContig_310-snap-gene-1.21"/>
</dbReference>
<keyword evidence="2" id="KW-0812">Transmembrane</keyword>